<feature type="compositionally biased region" description="Basic and acidic residues" evidence="10">
    <location>
        <begin position="324"/>
        <end position="335"/>
    </location>
</feature>
<keyword evidence="4" id="KW-1003">Cell membrane</keyword>
<dbReference type="GO" id="GO:0009431">
    <property type="term" value="C:bacterial-type flagellum basal body, MS ring"/>
    <property type="evidence" value="ECO:0007669"/>
    <property type="project" value="InterPro"/>
</dbReference>
<comment type="function">
    <text evidence="9">The M ring may be actively involved in energy transduction.</text>
</comment>
<dbReference type="GO" id="GO:0005886">
    <property type="term" value="C:plasma membrane"/>
    <property type="evidence" value="ECO:0007669"/>
    <property type="project" value="UniProtKB-SubCell"/>
</dbReference>
<dbReference type="GO" id="GO:0003774">
    <property type="term" value="F:cytoskeletal motor activity"/>
    <property type="evidence" value="ECO:0007669"/>
    <property type="project" value="InterPro"/>
</dbReference>
<dbReference type="InterPro" id="IPR006182">
    <property type="entry name" value="FliF_N_dom"/>
</dbReference>
<protein>
    <recommendedName>
        <fullName evidence="9">Flagellar M-ring protein</fullName>
    </recommendedName>
</protein>
<name>A0A6N8DQI0_RHOAC</name>
<evidence type="ECO:0000256" key="10">
    <source>
        <dbReference type="SAM" id="MobiDB-lite"/>
    </source>
</evidence>
<keyword evidence="14" id="KW-0966">Cell projection</keyword>
<dbReference type="EMBL" id="WNKS01000008">
    <property type="protein sequence ID" value="MTV31443.1"/>
    <property type="molecule type" value="Genomic_DNA"/>
</dbReference>
<evidence type="ECO:0000256" key="9">
    <source>
        <dbReference type="PIRNR" id="PIRNR004862"/>
    </source>
</evidence>
<evidence type="ECO:0000256" key="8">
    <source>
        <dbReference type="ARBA" id="ARBA00023143"/>
    </source>
</evidence>
<evidence type="ECO:0000256" key="7">
    <source>
        <dbReference type="ARBA" id="ARBA00023136"/>
    </source>
</evidence>
<dbReference type="InterPro" id="IPR045851">
    <property type="entry name" value="AMP-bd_C_sf"/>
</dbReference>
<keyword evidence="14" id="KW-0969">Cilium</keyword>
<dbReference type="RefSeq" id="WP_155446131.1">
    <property type="nucleotide sequence ID" value="NZ_JAOQNR010000009.1"/>
</dbReference>
<dbReference type="InterPro" id="IPR043427">
    <property type="entry name" value="YscJ/FliF"/>
</dbReference>
<evidence type="ECO:0000256" key="2">
    <source>
        <dbReference type="ARBA" id="ARBA00004651"/>
    </source>
</evidence>
<evidence type="ECO:0000256" key="3">
    <source>
        <dbReference type="ARBA" id="ARBA00007971"/>
    </source>
</evidence>
<reference evidence="14 15" key="1">
    <citation type="submission" date="2019-11" db="EMBL/GenBank/DDBJ databases">
        <title>Whole-genome sequence of a Rhodoblastus acidophilus DSM 142.</title>
        <authorList>
            <person name="Kyndt J.A."/>
            <person name="Meyer T.E."/>
        </authorList>
    </citation>
    <scope>NUCLEOTIDE SEQUENCE [LARGE SCALE GENOMIC DNA]</scope>
    <source>
        <strain evidence="14 15">DSM 142</strain>
    </source>
</reference>
<dbReference type="AlphaFoldDB" id="A0A6N8DQI0"/>
<feature type="compositionally biased region" description="Basic and acidic residues" evidence="10">
    <location>
        <begin position="280"/>
        <end position="292"/>
    </location>
</feature>
<feature type="compositionally biased region" description="Low complexity" evidence="10">
    <location>
        <begin position="294"/>
        <end position="307"/>
    </location>
</feature>
<dbReference type="PANTHER" id="PTHR30046">
    <property type="entry name" value="FLAGELLAR M-RING PROTEIN"/>
    <property type="match status" value="1"/>
</dbReference>
<evidence type="ECO:0000256" key="1">
    <source>
        <dbReference type="ARBA" id="ARBA00004117"/>
    </source>
</evidence>
<dbReference type="Proteomes" id="UP000439113">
    <property type="component" value="Unassembled WGS sequence"/>
</dbReference>
<keyword evidence="6 11" id="KW-1133">Transmembrane helix</keyword>
<proteinExistence type="inferred from homology"/>
<keyword evidence="5 11" id="KW-0812">Transmembrane</keyword>
<dbReference type="InterPro" id="IPR013556">
    <property type="entry name" value="Flag_M-ring_C"/>
</dbReference>
<evidence type="ECO:0000256" key="5">
    <source>
        <dbReference type="ARBA" id="ARBA00022692"/>
    </source>
</evidence>
<comment type="caution">
    <text evidence="14">The sequence shown here is derived from an EMBL/GenBank/DDBJ whole genome shotgun (WGS) entry which is preliminary data.</text>
</comment>
<dbReference type="InterPro" id="IPR000067">
    <property type="entry name" value="FlgMring_FliF"/>
</dbReference>
<evidence type="ECO:0000256" key="6">
    <source>
        <dbReference type="ARBA" id="ARBA00022989"/>
    </source>
</evidence>
<evidence type="ECO:0000259" key="13">
    <source>
        <dbReference type="Pfam" id="PF08345"/>
    </source>
</evidence>
<keyword evidence="8 9" id="KW-0975">Bacterial flagellum</keyword>
<evidence type="ECO:0000313" key="14">
    <source>
        <dbReference type="EMBL" id="MTV31443.1"/>
    </source>
</evidence>
<dbReference type="PANTHER" id="PTHR30046:SF0">
    <property type="entry name" value="FLAGELLAR M-RING PROTEIN"/>
    <property type="match status" value="1"/>
</dbReference>
<organism evidence="14 15">
    <name type="scientific">Rhodoblastus acidophilus</name>
    <name type="common">Rhodopseudomonas acidophila</name>
    <dbReference type="NCBI Taxonomy" id="1074"/>
    <lineage>
        <taxon>Bacteria</taxon>
        <taxon>Pseudomonadati</taxon>
        <taxon>Pseudomonadota</taxon>
        <taxon>Alphaproteobacteria</taxon>
        <taxon>Hyphomicrobiales</taxon>
        <taxon>Rhodoblastaceae</taxon>
        <taxon>Rhodoblastus</taxon>
    </lineage>
</organism>
<dbReference type="Pfam" id="PF08345">
    <property type="entry name" value="YscJ_FliF_C"/>
    <property type="match status" value="1"/>
</dbReference>
<dbReference type="PIRSF" id="PIRSF004862">
    <property type="entry name" value="FliF"/>
    <property type="match status" value="1"/>
</dbReference>
<feature type="region of interest" description="Disordered" evidence="10">
    <location>
        <begin position="270"/>
        <end position="337"/>
    </location>
</feature>
<evidence type="ECO:0000259" key="12">
    <source>
        <dbReference type="Pfam" id="PF01514"/>
    </source>
</evidence>
<feature type="transmembrane region" description="Helical" evidence="11">
    <location>
        <begin position="21"/>
        <end position="43"/>
    </location>
</feature>
<evidence type="ECO:0000256" key="11">
    <source>
        <dbReference type="SAM" id="Phobius"/>
    </source>
</evidence>
<feature type="transmembrane region" description="Helical" evidence="11">
    <location>
        <begin position="436"/>
        <end position="457"/>
    </location>
</feature>
<dbReference type="Gene3D" id="3.30.300.30">
    <property type="match status" value="1"/>
</dbReference>
<accession>A0A6N8DQI0</accession>
<comment type="subcellular location">
    <subcellularLocation>
        <location evidence="1 9">Bacterial flagellum basal body</location>
    </subcellularLocation>
    <subcellularLocation>
        <location evidence="2">Cell membrane</location>
        <topology evidence="2">Multi-pass membrane protein</topology>
    </subcellularLocation>
</comment>
<comment type="similarity">
    <text evidence="3 9">Belongs to the FliF family.</text>
</comment>
<dbReference type="OrthoDB" id="9807026at2"/>
<evidence type="ECO:0000313" key="15">
    <source>
        <dbReference type="Proteomes" id="UP000439113"/>
    </source>
</evidence>
<keyword evidence="14" id="KW-0282">Flagellum</keyword>
<evidence type="ECO:0000256" key="4">
    <source>
        <dbReference type="ARBA" id="ARBA00022475"/>
    </source>
</evidence>
<gene>
    <name evidence="14" type="primary">fliF</name>
    <name evidence="14" type="ORF">GJ654_10595</name>
</gene>
<dbReference type="GO" id="GO:0071973">
    <property type="term" value="P:bacterial-type flagellum-dependent cell motility"/>
    <property type="evidence" value="ECO:0007669"/>
    <property type="project" value="InterPro"/>
</dbReference>
<sequence>MSAREQFDRLISNLLALGPRRLSLLAAIGVIVFGLIGVAAYYLSRPTNEILYAGLDKQDVTRIGGALKEAGVTFDVSADGATVYVGYGDTARARMLLAEQGLPRSGGTGYELFDKLGSLGLTSFMQEVTRLRALEGELARTIQTMRGVKAARVHLVMPDEGSFRRAKQPPSASVVLRTEGQDNAMIAQAVRHLVASSIPSMTVDQVTVLNVDGTLLASGSDGADAGPGKMLSLEKSVSAEIQNNIRRTLAPYLSLRNFQISVAARLNTDRKETTQTTYDPDSRVERSVRTIKETQNSQNSSTQSPTSVGRNVPQPNSSSGDGKQANEESNKKEELTNFELSSKVTNTVSNGYAVENLSVAVLINRQGIAATLGDKATPEAIDKQVAEIEQLVSSAAGLRKERGDVIKISAVDFVDSGKELEPSPPLGIVDVLLRQFGSIMTALALLGVAALVVFVGLRPATRALIELREPIAGEGALALAGGAGVLGADGKIEPNLIGESAEEQALLEDLNLKRGRSPQKRLEQMIELDEAQAAAILKQWIRHGERA</sequence>
<feature type="domain" description="Flagellar M-ring C-terminal" evidence="13">
    <location>
        <begin position="249"/>
        <end position="413"/>
    </location>
</feature>
<feature type="domain" description="Flagellar M-ring N-terminal" evidence="12">
    <location>
        <begin position="44"/>
        <end position="217"/>
    </location>
</feature>
<dbReference type="Pfam" id="PF01514">
    <property type="entry name" value="YscJ_FliF"/>
    <property type="match status" value="1"/>
</dbReference>
<dbReference type="NCBIfam" id="TIGR00206">
    <property type="entry name" value="fliF"/>
    <property type="match status" value="1"/>
</dbReference>
<dbReference type="PRINTS" id="PR01009">
    <property type="entry name" value="FLGMRINGFLIF"/>
</dbReference>
<keyword evidence="7 11" id="KW-0472">Membrane</keyword>